<protein>
    <submittedName>
        <fullName evidence="1">Uncharacterized protein</fullName>
    </submittedName>
</protein>
<dbReference type="OrthoDB" id="1049626at2"/>
<dbReference type="Proteomes" id="UP000288079">
    <property type="component" value="Unassembled WGS sequence"/>
</dbReference>
<proteinExistence type="predicted"/>
<comment type="caution">
    <text evidence="1">The sequence shown here is derived from an EMBL/GenBank/DDBJ whole genome shotgun (WGS) entry which is preliminary data.</text>
</comment>
<dbReference type="EMBL" id="BHWB01000001">
    <property type="protein sequence ID" value="GCB33077.1"/>
    <property type="molecule type" value="Genomic_DNA"/>
</dbReference>
<gene>
    <name evidence="1" type="ORF">KGMB02408_00220</name>
</gene>
<sequence length="54" mass="5665">MPPINVDTGAGHSVVSPEMAKECNVRIIRDSISVSGLKIGYGQLAIADTLVLVK</sequence>
<reference evidence="1 2" key="1">
    <citation type="submission" date="2018-10" db="EMBL/GenBank/DDBJ databases">
        <title>Draft Genome Sequence of Bacteroides sp. KCTC 15687.</title>
        <authorList>
            <person name="Yu S.Y."/>
            <person name="Kim J.S."/>
            <person name="Oh B.S."/>
            <person name="Park S.H."/>
            <person name="Kang S.W."/>
            <person name="Park J.E."/>
            <person name="Choi S.H."/>
            <person name="Han K.I."/>
            <person name="Lee K.C."/>
            <person name="Eom M.K."/>
            <person name="Suh M.K."/>
            <person name="Lee D.H."/>
            <person name="Yoon H."/>
            <person name="Kim B."/>
            <person name="Yang S.J."/>
            <person name="Lee J.S."/>
            <person name="Lee J.H."/>
        </authorList>
    </citation>
    <scope>NUCLEOTIDE SEQUENCE [LARGE SCALE GENOMIC DNA]</scope>
    <source>
        <strain evidence="1 2">KCTC 15687</strain>
    </source>
</reference>
<dbReference type="RefSeq" id="WP_160119348.1">
    <property type="nucleotide sequence ID" value="NZ_BHWB01000001.1"/>
</dbReference>
<evidence type="ECO:0000313" key="2">
    <source>
        <dbReference type="Proteomes" id="UP000288079"/>
    </source>
</evidence>
<accession>A0A401LNP0</accession>
<keyword evidence="2" id="KW-1185">Reference proteome</keyword>
<dbReference type="AlphaFoldDB" id="A0A401LNP0"/>
<name>A0A401LNP0_9BACE</name>
<organism evidence="1 2">
    <name type="scientific">Bacteroides faecalis</name>
    <dbReference type="NCBI Taxonomy" id="2447885"/>
    <lineage>
        <taxon>Bacteria</taxon>
        <taxon>Pseudomonadati</taxon>
        <taxon>Bacteroidota</taxon>
        <taxon>Bacteroidia</taxon>
        <taxon>Bacteroidales</taxon>
        <taxon>Bacteroidaceae</taxon>
        <taxon>Bacteroides</taxon>
    </lineage>
</organism>
<evidence type="ECO:0000313" key="1">
    <source>
        <dbReference type="EMBL" id="GCB33077.1"/>
    </source>
</evidence>